<evidence type="ECO:0000256" key="1">
    <source>
        <dbReference type="SAM" id="MobiDB-lite"/>
    </source>
</evidence>
<evidence type="ECO:0000313" key="3">
    <source>
        <dbReference type="Proteomes" id="UP000324222"/>
    </source>
</evidence>
<dbReference type="Proteomes" id="UP000324222">
    <property type="component" value="Unassembled WGS sequence"/>
</dbReference>
<accession>A0A5B7G5H2</accession>
<gene>
    <name evidence="2" type="ORF">E2C01_049418</name>
</gene>
<sequence length="64" mass="7031">MTFKTQAPHSPTAHLPTPNPPSFSLPHETALNFLSSPLHPIAPHLPSQQHPRGNTAQHFTFCLT</sequence>
<dbReference type="EMBL" id="VSRR010013217">
    <property type="protein sequence ID" value="MPC55480.1"/>
    <property type="molecule type" value="Genomic_DNA"/>
</dbReference>
<proteinExistence type="predicted"/>
<feature type="region of interest" description="Disordered" evidence="1">
    <location>
        <begin position="1"/>
        <end position="28"/>
    </location>
</feature>
<organism evidence="2 3">
    <name type="scientific">Portunus trituberculatus</name>
    <name type="common">Swimming crab</name>
    <name type="synonym">Neptunus trituberculatus</name>
    <dbReference type="NCBI Taxonomy" id="210409"/>
    <lineage>
        <taxon>Eukaryota</taxon>
        <taxon>Metazoa</taxon>
        <taxon>Ecdysozoa</taxon>
        <taxon>Arthropoda</taxon>
        <taxon>Crustacea</taxon>
        <taxon>Multicrustacea</taxon>
        <taxon>Malacostraca</taxon>
        <taxon>Eumalacostraca</taxon>
        <taxon>Eucarida</taxon>
        <taxon>Decapoda</taxon>
        <taxon>Pleocyemata</taxon>
        <taxon>Brachyura</taxon>
        <taxon>Eubrachyura</taxon>
        <taxon>Portunoidea</taxon>
        <taxon>Portunidae</taxon>
        <taxon>Portuninae</taxon>
        <taxon>Portunus</taxon>
    </lineage>
</organism>
<protein>
    <submittedName>
        <fullName evidence="2">Uncharacterized protein</fullName>
    </submittedName>
</protein>
<dbReference type="AlphaFoldDB" id="A0A5B7G5H2"/>
<evidence type="ECO:0000313" key="2">
    <source>
        <dbReference type="EMBL" id="MPC55480.1"/>
    </source>
</evidence>
<name>A0A5B7G5H2_PORTR</name>
<comment type="caution">
    <text evidence="2">The sequence shown here is derived from an EMBL/GenBank/DDBJ whole genome shotgun (WGS) entry which is preliminary data.</text>
</comment>
<keyword evidence="3" id="KW-1185">Reference proteome</keyword>
<reference evidence="2 3" key="1">
    <citation type="submission" date="2019-05" db="EMBL/GenBank/DDBJ databases">
        <title>Another draft genome of Portunus trituberculatus and its Hox gene families provides insights of decapod evolution.</title>
        <authorList>
            <person name="Jeong J.-H."/>
            <person name="Song I."/>
            <person name="Kim S."/>
            <person name="Choi T."/>
            <person name="Kim D."/>
            <person name="Ryu S."/>
            <person name="Kim W."/>
        </authorList>
    </citation>
    <scope>NUCLEOTIDE SEQUENCE [LARGE SCALE GENOMIC DNA]</scope>
    <source>
        <tissue evidence="2">Muscle</tissue>
    </source>
</reference>